<dbReference type="EMBL" id="JACHNE010000001">
    <property type="protein sequence ID" value="MBB5794899.1"/>
    <property type="molecule type" value="Genomic_DNA"/>
</dbReference>
<name>A0A7W9H380_9ACTN</name>
<reference evidence="1 2" key="1">
    <citation type="submission" date="2020-08" db="EMBL/GenBank/DDBJ databases">
        <title>Sequencing the genomes of 1000 actinobacteria strains.</title>
        <authorList>
            <person name="Klenk H.-P."/>
        </authorList>
    </citation>
    <scope>NUCLEOTIDE SEQUENCE [LARGE SCALE GENOMIC DNA]</scope>
    <source>
        <strain evidence="1 2">DSM 40084</strain>
    </source>
</reference>
<keyword evidence="2" id="KW-1185">Reference proteome</keyword>
<proteinExistence type="predicted"/>
<evidence type="ECO:0000313" key="2">
    <source>
        <dbReference type="Proteomes" id="UP000590647"/>
    </source>
</evidence>
<sequence>MVLCLSLCAAAGGSLFRVFGVVVGAPRVGGAGSVPAALCDNPRSVEDLTDVYAAADLFRVI</sequence>
<dbReference type="Proteomes" id="UP000590647">
    <property type="component" value="Unassembled WGS sequence"/>
</dbReference>
<dbReference type="RefSeq" id="WP_184994173.1">
    <property type="nucleotide sequence ID" value="NZ_JACHNE010000001.1"/>
</dbReference>
<organism evidence="1 2">
    <name type="scientific">Streptomyces caelestis</name>
    <dbReference type="NCBI Taxonomy" id="36816"/>
    <lineage>
        <taxon>Bacteria</taxon>
        <taxon>Bacillati</taxon>
        <taxon>Actinomycetota</taxon>
        <taxon>Actinomycetes</taxon>
        <taxon>Kitasatosporales</taxon>
        <taxon>Streptomycetaceae</taxon>
        <taxon>Streptomyces</taxon>
    </lineage>
</organism>
<gene>
    <name evidence="1" type="ORF">HDA41_002863</name>
</gene>
<evidence type="ECO:0000313" key="1">
    <source>
        <dbReference type="EMBL" id="MBB5794899.1"/>
    </source>
</evidence>
<comment type="caution">
    <text evidence="1">The sequence shown here is derived from an EMBL/GenBank/DDBJ whole genome shotgun (WGS) entry which is preliminary data.</text>
</comment>
<accession>A0A7W9H380</accession>
<protein>
    <submittedName>
        <fullName evidence="1">Uncharacterized protein</fullName>
    </submittedName>
</protein>
<dbReference type="AlphaFoldDB" id="A0A7W9H380"/>